<comment type="pathway">
    <text evidence="2">Protein modification; protein glycosylation.</text>
</comment>
<dbReference type="OMA" id="RIFICSE"/>
<dbReference type="UniPathway" id="UPA00378"/>
<evidence type="ECO:0000256" key="11">
    <source>
        <dbReference type="ARBA" id="ARBA00048899"/>
    </source>
</evidence>
<dbReference type="GO" id="GO:0006487">
    <property type="term" value="P:protein N-linked glycosylation"/>
    <property type="evidence" value="ECO:0007669"/>
    <property type="project" value="TreeGrafter"/>
</dbReference>
<dbReference type="GO" id="GO:0005789">
    <property type="term" value="C:endoplasmic reticulum membrane"/>
    <property type="evidence" value="ECO:0007669"/>
    <property type="project" value="UniProtKB-SubCell"/>
</dbReference>
<evidence type="ECO:0000313" key="13">
    <source>
        <dbReference type="EMBL" id="CBK21965.2"/>
    </source>
</evidence>
<evidence type="ECO:0000256" key="6">
    <source>
        <dbReference type="ARBA" id="ARBA00022692"/>
    </source>
</evidence>
<protein>
    <recommendedName>
        <fullName evidence="12">Mannosyltransferase</fullName>
        <ecNumber evidence="12">2.4.1.-</ecNumber>
    </recommendedName>
</protein>
<comment type="similarity">
    <text evidence="3 12">Belongs to the glycosyltransferase 22 family.</text>
</comment>
<feature type="transmembrane region" description="Helical" evidence="12">
    <location>
        <begin position="167"/>
        <end position="184"/>
    </location>
</feature>
<keyword evidence="6 12" id="KW-0812">Transmembrane</keyword>
<evidence type="ECO:0000256" key="3">
    <source>
        <dbReference type="ARBA" id="ARBA00007063"/>
    </source>
</evidence>
<comment type="subcellular location">
    <subcellularLocation>
        <location evidence="1 12">Endoplasmic reticulum membrane</location>
        <topology evidence="1 12">Multi-pass membrane protein</topology>
    </subcellularLocation>
</comment>
<accession>D8M1M6</accession>
<dbReference type="InParanoid" id="D8M1M6"/>
<keyword evidence="7 12" id="KW-0256">Endoplasmic reticulum</keyword>
<feature type="transmembrane region" description="Helical" evidence="12">
    <location>
        <begin position="87"/>
        <end position="106"/>
    </location>
</feature>
<evidence type="ECO:0000256" key="5">
    <source>
        <dbReference type="ARBA" id="ARBA00022679"/>
    </source>
</evidence>
<dbReference type="AlphaFoldDB" id="D8M1M6"/>
<feature type="transmembrane region" description="Helical" evidence="12">
    <location>
        <begin position="191"/>
        <end position="219"/>
    </location>
</feature>
<dbReference type="OrthoDB" id="19039at2759"/>
<gene>
    <name evidence="13" type="ORF">GSBLH_T00002048001</name>
</gene>
<feature type="transmembrane region" description="Helical" evidence="12">
    <location>
        <begin position="279"/>
        <end position="302"/>
    </location>
</feature>
<evidence type="ECO:0000256" key="8">
    <source>
        <dbReference type="ARBA" id="ARBA00022989"/>
    </source>
</evidence>
<keyword evidence="8 12" id="KW-1133">Transmembrane helix</keyword>
<organism evidence="13">
    <name type="scientific">Blastocystis hominis</name>
    <dbReference type="NCBI Taxonomy" id="12968"/>
    <lineage>
        <taxon>Eukaryota</taxon>
        <taxon>Sar</taxon>
        <taxon>Stramenopiles</taxon>
        <taxon>Bigyra</taxon>
        <taxon>Opalozoa</taxon>
        <taxon>Opalinata</taxon>
        <taxon>Blastocystidae</taxon>
        <taxon>Blastocystis</taxon>
    </lineage>
</organism>
<dbReference type="PANTHER" id="PTHR22760">
    <property type="entry name" value="GLYCOSYLTRANSFERASE"/>
    <property type="match status" value="1"/>
</dbReference>
<name>D8M1M6_BLAHO</name>
<keyword evidence="14" id="KW-1185">Reference proteome</keyword>
<evidence type="ECO:0000313" key="14">
    <source>
        <dbReference type="Proteomes" id="UP000008312"/>
    </source>
</evidence>
<dbReference type="RefSeq" id="XP_012896013.1">
    <property type="nucleotide sequence ID" value="XM_013040559.1"/>
</dbReference>
<sequence length="326" mass="37342">MFDKQCEGWVLVRIFICSEIRFMKHSVKDVISELPILIVAAIYIVLCPFTKVEESFNVQASHDLLYHGFDIDKYDHLEFPGVVPRTFIGSIITSLMSFPIVRVFQFLEIPKYYSLLVMRFALVLLNFMGIHRLRRALVKKYGSSAGHAFIWICCSQFHLMFYLGRPLPNTFALALVTYAFGCFLDGQYKHFISLFVFCCVVIRCDTLVLLAPFVLLLLFSPSISFIQIIASGITSGFLSLLLSASIDSIFWRYALVPELVVLYYNTILNKSSNWGTQPYSWYFVSVIPRLFYNCAPFLPFALCPPLSTFLTKPLSKLRFASPLHSE</sequence>
<comment type="catalytic activity">
    <reaction evidence="11">
        <text>an alpha-D-Man-(1-&gt;2)-alpha-D-Man-(1-&gt;2)-alpha-D-Man-(1-&gt;3)-[alpha-D-Man-(1-&gt;2)-alpha-D-Man-(1-&gt;3)-alpha-D-Man-(1-&gt;6)]-beta-D-Man-(1-&gt;4)-beta-D-GlcNAc-(1-&gt;4)-alpha-D-GlcNAc-diphospho-di-trans,poly-cis-dolichol + a di-trans,poly-cis-dolichyl beta-D-mannosyl phosphate = an alpha-D-Man-(1-&gt;2)-alpha-D-Man-(1-&gt;2)-alpha-D-Man-(1-&gt;3)-[alpha-D-Man-(1-&gt;2)-alpha-D-Man-(1-&gt;3)-[alpha-D-Man-(1-&gt;6)]-alpha-D-Man-(1-&gt;6)]-beta-D-Man-(1-&gt;4)-beta-D-GlcNAc-(1-&gt;4)-alpha-D-GlcNAc-diphospho-di-trans,poly-cis-dolichol + a di-trans,poly-cis-dolichyl phosphate + H(+)</text>
        <dbReference type="Rhea" id="RHEA:29535"/>
        <dbReference type="Rhea" id="RHEA-COMP:19498"/>
        <dbReference type="Rhea" id="RHEA-COMP:19501"/>
        <dbReference type="Rhea" id="RHEA-COMP:19518"/>
        <dbReference type="Rhea" id="RHEA-COMP:19519"/>
        <dbReference type="ChEBI" id="CHEBI:15378"/>
        <dbReference type="ChEBI" id="CHEBI:57683"/>
        <dbReference type="ChEBI" id="CHEBI:58211"/>
        <dbReference type="ChEBI" id="CHEBI:132517"/>
        <dbReference type="ChEBI" id="CHEBI:132519"/>
        <dbReference type="EC" id="2.4.1.260"/>
    </reaction>
    <physiologicalReaction direction="left-to-right" evidence="11">
        <dbReference type="Rhea" id="RHEA:29536"/>
    </physiologicalReaction>
</comment>
<dbReference type="InterPro" id="IPR005599">
    <property type="entry name" value="GPI_mannosylTrfase"/>
</dbReference>
<evidence type="ECO:0000256" key="7">
    <source>
        <dbReference type="ARBA" id="ARBA00022824"/>
    </source>
</evidence>
<evidence type="ECO:0000256" key="12">
    <source>
        <dbReference type="RuleBase" id="RU363075"/>
    </source>
</evidence>
<keyword evidence="4 12" id="KW-0328">Glycosyltransferase</keyword>
<reference evidence="13" key="1">
    <citation type="submission" date="2010-02" db="EMBL/GenBank/DDBJ databases">
        <title>Sequencing and annotation of the Blastocystis hominis genome.</title>
        <authorList>
            <person name="Wincker P."/>
        </authorList>
    </citation>
    <scope>NUCLEOTIDE SEQUENCE</scope>
    <source>
        <strain evidence="13">Singapore isolate B</strain>
    </source>
</reference>
<evidence type="ECO:0000256" key="1">
    <source>
        <dbReference type="ARBA" id="ARBA00004477"/>
    </source>
</evidence>
<comment type="function">
    <text evidence="10">Mannosyltransferase that operates in the biosynthetic pathway of dolichol-linked oligosaccharides, the glycan precursors employed in protein asparagine (N)-glycosylation. The assembly of dolichol-linked oligosaccharides begins on the cytosolic side of the endoplasmic reticulum membrane and finishes in its lumen. The sequential addition of sugars to dolichol pyrophosphate produces dolichol-linked oligosaccharides containing fourteen sugars, including two GlcNAcs, nine mannoses and three glucoses. Once assembled, the oligosaccharide is transferred from the lipid to nascent proteins by oligosaccharyltransferases. In the lumen of the endoplasmic reticulum, adds the eighth mannose residue in an alpha-1,6 linkage onto Man(7)GlcNAc(2)-PP-dolichol to produce Man(8)GlcNAc(2)-PP-dolichol.</text>
</comment>
<dbReference type="Proteomes" id="UP000008312">
    <property type="component" value="Unassembled WGS sequence"/>
</dbReference>
<feature type="transmembrane region" description="Helical" evidence="12">
    <location>
        <begin position="225"/>
        <end position="242"/>
    </location>
</feature>
<evidence type="ECO:0000256" key="2">
    <source>
        <dbReference type="ARBA" id="ARBA00004922"/>
    </source>
</evidence>
<keyword evidence="5" id="KW-0808">Transferase</keyword>
<evidence type="ECO:0000256" key="4">
    <source>
        <dbReference type="ARBA" id="ARBA00022676"/>
    </source>
</evidence>
<feature type="transmembrane region" description="Helical" evidence="12">
    <location>
        <begin position="30"/>
        <end position="49"/>
    </location>
</feature>
<dbReference type="Pfam" id="PF03901">
    <property type="entry name" value="Glyco_transf_22"/>
    <property type="match status" value="1"/>
</dbReference>
<dbReference type="PANTHER" id="PTHR22760:SF1">
    <property type="entry name" value="DOL-P-MAN:MAN(7)GLCNAC(2)-PP-DOL ALPHA-1,6-MANNOSYLTRANSFERASE"/>
    <property type="match status" value="1"/>
</dbReference>
<evidence type="ECO:0000256" key="9">
    <source>
        <dbReference type="ARBA" id="ARBA00023136"/>
    </source>
</evidence>
<feature type="transmembrane region" description="Helical" evidence="12">
    <location>
        <begin position="112"/>
        <end position="129"/>
    </location>
</feature>
<evidence type="ECO:0000256" key="10">
    <source>
        <dbReference type="ARBA" id="ARBA00044721"/>
    </source>
</evidence>
<proteinExistence type="inferred from homology"/>
<dbReference type="EMBL" id="FN668646">
    <property type="protein sequence ID" value="CBK21965.2"/>
    <property type="molecule type" value="Genomic_DNA"/>
</dbReference>
<keyword evidence="9 12" id="KW-0472">Membrane</keyword>
<dbReference type="EC" id="2.4.1.-" evidence="12"/>
<dbReference type="GeneID" id="24919257"/>
<dbReference type="GO" id="GO:0052917">
    <property type="term" value="F:dol-P-Man:Man(7)GlcNAc(2)-PP-Dol alpha-1,6-mannosyltransferase activity"/>
    <property type="evidence" value="ECO:0007669"/>
    <property type="project" value="UniProtKB-EC"/>
</dbReference>
<feature type="transmembrane region" description="Helical" evidence="12">
    <location>
        <begin position="249"/>
        <end position="267"/>
    </location>
</feature>